<reference evidence="1" key="1">
    <citation type="journal article" date="2020" name="Nature">
        <title>Giant virus diversity and host interactions through global metagenomics.</title>
        <authorList>
            <person name="Schulz F."/>
            <person name="Roux S."/>
            <person name="Paez-Espino D."/>
            <person name="Jungbluth S."/>
            <person name="Walsh D.A."/>
            <person name="Denef V.J."/>
            <person name="McMahon K.D."/>
            <person name="Konstantinidis K.T."/>
            <person name="Eloe-Fadrosh E.A."/>
            <person name="Kyrpides N.C."/>
            <person name="Woyke T."/>
        </authorList>
    </citation>
    <scope>NUCLEOTIDE SEQUENCE</scope>
    <source>
        <strain evidence="1">GVMAG-M-3300025699-48</strain>
    </source>
</reference>
<dbReference type="EMBL" id="MN740309">
    <property type="protein sequence ID" value="QHT99506.1"/>
    <property type="molecule type" value="Genomic_DNA"/>
</dbReference>
<name>A0A6C0J4F5_9ZZZZ</name>
<proteinExistence type="predicted"/>
<organism evidence="1">
    <name type="scientific">viral metagenome</name>
    <dbReference type="NCBI Taxonomy" id="1070528"/>
    <lineage>
        <taxon>unclassified sequences</taxon>
        <taxon>metagenomes</taxon>
        <taxon>organismal metagenomes</taxon>
    </lineage>
</organism>
<sequence length="262" mass="31814">MTSKLDSNSLLNNKLINDYNSIITDFLNKMTNITFIPNDTEYDCMLYIGINIIHRVYEYVLFKLENVKSSQYYSQKAYVYFIEYMEQMYVNGLSQNINHNEAILFIYKKTIFELHNENMDTMTNIMTLNNDILNDNYIKYIKNIFNFTNCLLYWNNSIITTRNRINICNKYLLLFLQHINIDNMLIINEYLEFIKNTTELTYDMYCLLLDEIYYFYKSHNITRISNQNINEKILMKFYVNNTFLYDKIKENNMKDLVHWLFT</sequence>
<protein>
    <submittedName>
        <fullName evidence="1">Uncharacterized protein</fullName>
    </submittedName>
</protein>
<accession>A0A6C0J4F5</accession>
<evidence type="ECO:0000313" key="1">
    <source>
        <dbReference type="EMBL" id="QHT99506.1"/>
    </source>
</evidence>
<dbReference type="AlphaFoldDB" id="A0A6C0J4F5"/>